<comment type="caution">
    <text evidence="1">The sequence shown here is derived from an EMBL/GenBank/DDBJ whole genome shotgun (WGS) entry which is preliminary data.</text>
</comment>
<name>A0A0G0NA65_9BACT</name>
<accession>A0A0G0NA65</accession>
<evidence type="ECO:0000313" key="2">
    <source>
        <dbReference type="Proteomes" id="UP000034665"/>
    </source>
</evidence>
<reference evidence="1 2" key="1">
    <citation type="journal article" date="2015" name="Nature">
        <title>rRNA introns, odd ribosomes, and small enigmatic genomes across a large radiation of phyla.</title>
        <authorList>
            <person name="Brown C.T."/>
            <person name="Hug L.A."/>
            <person name="Thomas B.C."/>
            <person name="Sharon I."/>
            <person name="Castelle C.J."/>
            <person name="Singh A."/>
            <person name="Wilkins M.J."/>
            <person name="Williams K.H."/>
            <person name="Banfield J.F."/>
        </authorList>
    </citation>
    <scope>NUCLEOTIDE SEQUENCE [LARGE SCALE GENOMIC DNA]</scope>
</reference>
<evidence type="ECO:0000313" key="1">
    <source>
        <dbReference type="EMBL" id="KKR12348.1"/>
    </source>
</evidence>
<dbReference type="STRING" id="1619013.UT41_C0002G0122"/>
<gene>
    <name evidence="1" type="ORF">UT41_C0002G0122</name>
</gene>
<dbReference type="EMBL" id="LBWR01000002">
    <property type="protein sequence ID" value="KKR12348.1"/>
    <property type="molecule type" value="Genomic_DNA"/>
</dbReference>
<proteinExistence type="predicted"/>
<sequence>METPKRKRILLIEGTELPSNTVIELVKAGYVLEWNLLDETTPGRIKQQYSLYDVIVIGGSVEREKQHELLRAISIVEGDAVRLLVPVVCVDLRVPRIIRLQDLVLVPDQFDAIADGVKRALADLAGVMRRMMERTAAREAKT</sequence>
<organism evidence="1 2">
    <name type="scientific">Candidatus Wolfebacteria bacterium GW2011_GWC2_39_22</name>
    <dbReference type="NCBI Taxonomy" id="1619013"/>
    <lineage>
        <taxon>Bacteria</taxon>
        <taxon>Candidatus Wolfeibacteriota</taxon>
    </lineage>
</organism>
<protein>
    <submittedName>
        <fullName evidence="1">Uncharacterized protein</fullName>
    </submittedName>
</protein>
<dbReference type="AlphaFoldDB" id="A0A0G0NA65"/>
<dbReference type="Proteomes" id="UP000034665">
    <property type="component" value="Unassembled WGS sequence"/>
</dbReference>